<organism evidence="2 3">
    <name type="scientific">Lachnellula suecica</name>
    <dbReference type="NCBI Taxonomy" id="602035"/>
    <lineage>
        <taxon>Eukaryota</taxon>
        <taxon>Fungi</taxon>
        <taxon>Dikarya</taxon>
        <taxon>Ascomycota</taxon>
        <taxon>Pezizomycotina</taxon>
        <taxon>Leotiomycetes</taxon>
        <taxon>Helotiales</taxon>
        <taxon>Lachnaceae</taxon>
        <taxon>Lachnellula</taxon>
    </lineage>
</organism>
<evidence type="ECO:0000256" key="1">
    <source>
        <dbReference type="SAM" id="Phobius"/>
    </source>
</evidence>
<keyword evidence="1" id="KW-0472">Membrane</keyword>
<keyword evidence="3" id="KW-1185">Reference proteome</keyword>
<name>A0A8T9CDX5_9HELO</name>
<keyword evidence="1" id="KW-1133">Transmembrane helix</keyword>
<protein>
    <submittedName>
        <fullName evidence="2">Uncharacterized protein</fullName>
    </submittedName>
</protein>
<evidence type="ECO:0000313" key="2">
    <source>
        <dbReference type="EMBL" id="TVY81934.1"/>
    </source>
</evidence>
<evidence type="ECO:0000313" key="3">
    <source>
        <dbReference type="Proteomes" id="UP000469558"/>
    </source>
</evidence>
<dbReference type="EMBL" id="QGMK01000400">
    <property type="protein sequence ID" value="TVY81934.1"/>
    <property type="molecule type" value="Genomic_DNA"/>
</dbReference>
<dbReference type="AlphaFoldDB" id="A0A8T9CDX5"/>
<accession>A0A8T9CDX5</accession>
<feature type="transmembrane region" description="Helical" evidence="1">
    <location>
        <begin position="6"/>
        <end position="29"/>
    </location>
</feature>
<reference evidence="2 3" key="1">
    <citation type="submission" date="2018-05" db="EMBL/GenBank/DDBJ databases">
        <title>Genome sequencing and assembly of the regulated plant pathogen Lachnellula willkommii and related sister species for the development of diagnostic species identification markers.</title>
        <authorList>
            <person name="Giroux E."/>
            <person name="Bilodeau G."/>
        </authorList>
    </citation>
    <scope>NUCLEOTIDE SEQUENCE [LARGE SCALE GENOMIC DNA]</scope>
    <source>
        <strain evidence="2 3">CBS 268.59</strain>
    </source>
</reference>
<sequence>MNTNPAIAGSILSKFGMIVATALGAVYATDRIIKVANRKELSENGREQLKVYNASVQMKQDPLDTILDRTHLMEMAKAKKPWNMTLAEKERTRHH</sequence>
<proteinExistence type="predicted"/>
<dbReference type="OrthoDB" id="3531976at2759"/>
<keyword evidence="1" id="KW-0812">Transmembrane</keyword>
<dbReference type="Proteomes" id="UP000469558">
    <property type="component" value="Unassembled WGS sequence"/>
</dbReference>
<gene>
    <name evidence="2" type="ORF">LSUE1_G004607</name>
</gene>
<comment type="caution">
    <text evidence="2">The sequence shown here is derived from an EMBL/GenBank/DDBJ whole genome shotgun (WGS) entry which is preliminary data.</text>
</comment>